<sequence length="150" mass="16015">MAECGIFGTYSFRNVAFNIDGAMVTNFDEGDDCITIAPTSDLGTPKVGADGGSILSVTADQSATVTLRLLQNSPMNRFLENKVRRMRSGALTGTTFAIGFTDLSSTETGGCTQAIVMREPTITRGVNTNNLEWAIFCPCWTKSTVQVNAA</sequence>
<protein>
    <submittedName>
        <fullName evidence="1">Uncharacterized protein</fullName>
    </submittedName>
</protein>
<dbReference type="RefSeq" id="WP_283207417.1">
    <property type="nucleotide sequence ID" value="NZ_BPRE01000013.1"/>
</dbReference>
<reference evidence="1" key="2">
    <citation type="submission" date="2021-08" db="EMBL/GenBank/DDBJ databases">
        <authorList>
            <person name="Tani A."/>
            <person name="Ola A."/>
            <person name="Ogura Y."/>
            <person name="Katsura K."/>
            <person name="Hayashi T."/>
        </authorList>
    </citation>
    <scope>NUCLEOTIDE SEQUENCE</scope>
    <source>
        <strain evidence="1">DSM 14458</strain>
    </source>
</reference>
<name>A0ABQ4UYQ2_9HYPH</name>
<dbReference type="Proteomes" id="UP001055093">
    <property type="component" value="Unassembled WGS sequence"/>
</dbReference>
<accession>A0ABQ4UYQ2</accession>
<organism evidence="1 2">
    <name type="scientific">Methylorubrum suomiense</name>
    <dbReference type="NCBI Taxonomy" id="144191"/>
    <lineage>
        <taxon>Bacteria</taxon>
        <taxon>Pseudomonadati</taxon>
        <taxon>Pseudomonadota</taxon>
        <taxon>Alphaproteobacteria</taxon>
        <taxon>Hyphomicrobiales</taxon>
        <taxon>Methylobacteriaceae</taxon>
        <taxon>Methylorubrum</taxon>
    </lineage>
</organism>
<dbReference type="NCBIfam" id="NF047581">
    <property type="entry name" value="gp105_phage_fam"/>
    <property type="match status" value="1"/>
</dbReference>
<dbReference type="Pfam" id="PF11681">
    <property type="entry name" value="Phage_Tube_PhiTE"/>
    <property type="match status" value="1"/>
</dbReference>
<gene>
    <name evidence="1" type="ORF">BGCPKDLD_3886</name>
</gene>
<proteinExistence type="predicted"/>
<comment type="caution">
    <text evidence="1">The sequence shown here is derived from an EMBL/GenBank/DDBJ whole genome shotgun (WGS) entry which is preliminary data.</text>
</comment>
<dbReference type="InterPro" id="IPR021695">
    <property type="entry name" value="Phage_KPP10_Orf10"/>
</dbReference>
<keyword evidence="2" id="KW-1185">Reference proteome</keyword>
<evidence type="ECO:0000313" key="2">
    <source>
        <dbReference type="Proteomes" id="UP001055093"/>
    </source>
</evidence>
<dbReference type="EMBL" id="BPRE01000013">
    <property type="protein sequence ID" value="GJE77283.1"/>
    <property type="molecule type" value="Genomic_DNA"/>
</dbReference>
<evidence type="ECO:0000313" key="1">
    <source>
        <dbReference type="EMBL" id="GJE77283.1"/>
    </source>
</evidence>
<reference evidence="1" key="1">
    <citation type="journal article" date="2021" name="Front. Microbiol.">
        <title>Comprehensive Comparative Genomics and Phenotyping of Methylobacterium Species.</title>
        <authorList>
            <person name="Alessa O."/>
            <person name="Ogura Y."/>
            <person name="Fujitani Y."/>
            <person name="Takami H."/>
            <person name="Hayashi T."/>
            <person name="Sahin N."/>
            <person name="Tani A."/>
        </authorList>
    </citation>
    <scope>NUCLEOTIDE SEQUENCE</scope>
    <source>
        <strain evidence="1">DSM 14458</strain>
    </source>
</reference>